<evidence type="ECO:0000313" key="4">
    <source>
        <dbReference type="Proteomes" id="UP000318704"/>
    </source>
</evidence>
<name>A0A517VQC5_9PLAN</name>
<dbReference type="InterPro" id="IPR050563">
    <property type="entry name" value="4-hydroxybenzoyl-CoA_TE"/>
</dbReference>
<gene>
    <name evidence="3" type="primary">ybgC</name>
    <name evidence="3" type="ORF">V144x_06710</name>
</gene>
<dbReference type="EMBL" id="CP037920">
    <property type="protein sequence ID" value="QDT95231.1"/>
    <property type="molecule type" value="Genomic_DNA"/>
</dbReference>
<dbReference type="PIRSF" id="PIRSF003230">
    <property type="entry name" value="YbgC"/>
    <property type="match status" value="1"/>
</dbReference>
<dbReference type="NCBIfam" id="TIGR00051">
    <property type="entry name" value="YbgC/FadM family acyl-CoA thioesterase"/>
    <property type="match status" value="1"/>
</dbReference>
<comment type="similarity">
    <text evidence="1">Belongs to the 4-hydroxybenzoyl-CoA thioesterase family.</text>
</comment>
<dbReference type="AlphaFoldDB" id="A0A517VQC5"/>
<evidence type="ECO:0000256" key="2">
    <source>
        <dbReference type="ARBA" id="ARBA00022801"/>
    </source>
</evidence>
<proteinExistence type="inferred from homology"/>
<dbReference type="Pfam" id="PF13279">
    <property type="entry name" value="4HBT_2"/>
    <property type="match status" value="1"/>
</dbReference>
<dbReference type="InterPro" id="IPR029069">
    <property type="entry name" value="HotDog_dom_sf"/>
</dbReference>
<dbReference type="Proteomes" id="UP000318704">
    <property type="component" value="Chromosome"/>
</dbReference>
<dbReference type="InterPro" id="IPR006684">
    <property type="entry name" value="YbgC/YbaW"/>
</dbReference>
<dbReference type="Gene3D" id="3.10.129.10">
    <property type="entry name" value="Hotdog Thioesterase"/>
    <property type="match status" value="1"/>
</dbReference>
<protein>
    <submittedName>
        <fullName evidence="3">Acyl-CoA thioester hydrolase YbgC</fullName>
        <ecNumber evidence="3">3.1.2.-</ecNumber>
    </submittedName>
</protein>
<organism evidence="3 4">
    <name type="scientific">Gimesia aquarii</name>
    <dbReference type="NCBI Taxonomy" id="2527964"/>
    <lineage>
        <taxon>Bacteria</taxon>
        <taxon>Pseudomonadati</taxon>
        <taxon>Planctomycetota</taxon>
        <taxon>Planctomycetia</taxon>
        <taxon>Planctomycetales</taxon>
        <taxon>Planctomycetaceae</taxon>
        <taxon>Gimesia</taxon>
    </lineage>
</organism>
<dbReference type="PANTHER" id="PTHR31793">
    <property type="entry name" value="4-HYDROXYBENZOYL-COA THIOESTERASE FAMILY MEMBER"/>
    <property type="match status" value="1"/>
</dbReference>
<dbReference type="CDD" id="cd00586">
    <property type="entry name" value="4HBT"/>
    <property type="match status" value="1"/>
</dbReference>
<sequence>MSASHEMEIRVRYSETDAMGFLHHGNYFSYFEMGRTELFRSQGGNYREMEEKGYLLVVSKIECRYRRPARYDDVLTLRTTLSKVTGAKLEHDYELFRDGESIAAAHSVIACVDREGNIQRMPAALEQLGTEAS</sequence>
<dbReference type="PANTHER" id="PTHR31793:SF27">
    <property type="entry name" value="NOVEL THIOESTERASE SUPERFAMILY DOMAIN AND SAPOSIN A-TYPE DOMAIN CONTAINING PROTEIN (0610012H03RIK)"/>
    <property type="match status" value="1"/>
</dbReference>
<evidence type="ECO:0000313" key="3">
    <source>
        <dbReference type="EMBL" id="QDT95231.1"/>
    </source>
</evidence>
<dbReference type="EC" id="3.1.2.-" evidence="3"/>
<accession>A0A517VQC5</accession>
<reference evidence="3 4" key="1">
    <citation type="submission" date="2019-03" db="EMBL/GenBank/DDBJ databases">
        <title>Deep-cultivation of Planctomycetes and their phenomic and genomic characterization uncovers novel biology.</title>
        <authorList>
            <person name="Wiegand S."/>
            <person name="Jogler M."/>
            <person name="Boedeker C."/>
            <person name="Pinto D."/>
            <person name="Vollmers J."/>
            <person name="Rivas-Marin E."/>
            <person name="Kohn T."/>
            <person name="Peeters S.H."/>
            <person name="Heuer A."/>
            <person name="Rast P."/>
            <person name="Oberbeckmann S."/>
            <person name="Bunk B."/>
            <person name="Jeske O."/>
            <person name="Meyerdierks A."/>
            <person name="Storesund J.E."/>
            <person name="Kallscheuer N."/>
            <person name="Luecker S."/>
            <person name="Lage O.M."/>
            <person name="Pohl T."/>
            <person name="Merkel B.J."/>
            <person name="Hornburger P."/>
            <person name="Mueller R.-W."/>
            <person name="Bruemmer F."/>
            <person name="Labrenz M."/>
            <person name="Spormann A.M."/>
            <person name="Op den Camp H."/>
            <person name="Overmann J."/>
            <person name="Amann R."/>
            <person name="Jetten M.S.M."/>
            <person name="Mascher T."/>
            <person name="Medema M.H."/>
            <person name="Devos D.P."/>
            <person name="Kaster A.-K."/>
            <person name="Ovreas L."/>
            <person name="Rohde M."/>
            <person name="Galperin M.Y."/>
            <person name="Jogler C."/>
        </authorList>
    </citation>
    <scope>NUCLEOTIDE SEQUENCE [LARGE SCALE GENOMIC DNA]</scope>
    <source>
        <strain evidence="3 4">V144</strain>
    </source>
</reference>
<evidence type="ECO:0000256" key="1">
    <source>
        <dbReference type="ARBA" id="ARBA00005953"/>
    </source>
</evidence>
<dbReference type="SUPFAM" id="SSF54637">
    <property type="entry name" value="Thioesterase/thiol ester dehydrase-isomerase"/>
    <property type="match status" value="1"/>
</dbReference>
<dbReference type="RefSeq" id="WP_144981309.1">
    <property type="nucleotide sequence ID" value="NZ_CP037920.1"/>
</dbReference>
<dbReference type="GO" id="GO:0047617">
    <property type="term" value="F:fatty acyl-CoA hydrolase activity"/>
    <property type="evidence" value="ECO:0007669"/>
    <property type="project" value="TreeGrafter"/>
</dbReference>
<keyword evidence="2 3" id="KW-0378">Hydrolase</keyword>
<dbReference type="KEGG" id="gaw:V144x_06710"/>